<sequence length="181" mass="20426">MPRNGELPPMATQVYSSSLEVIDHLEGSRNQPLVFGKLHLRPLDEDEQSSIEQQQSVSHESEEYSRRVQREVRSKPLAKRIIKVVAKFALALSLPVIYVVGFAVAPFFFAGNSVYQGISRTPINELTGERRIDKVYLTKKFFKELALAGIFFPVSSAGLTRNIWRAGSRTLEEFCPSEPNE</sequence>
<evidence type="ECO:0000313" key="4">
    <source>
        <dbReference type="Proteomes" id="UP001500604"/>
    </source>
</evidence>
<feature type="transmembrane region" description="Helical" evidence="2">
    <location>
        <begin position="84"/>
        <end position="109"/>
    </location>
</feature>
<keyword evidence="2" id="KW-0812">Transmembrane</keyword>
<keyword evidence="2" id="KW-0472">Membrane</keyword>
<feature type="transmembrane region" description="Helical" evidence="2">
    <location>
        <begin position="145"/>
        <end position="164"/>
    </location>
</feature>
<organism evidence="3 4">
    <name type="scientific">Kistimonas scapharcae</name>
    <dbReference type="NCBI Taxonomy" id="1036133"/>
    <lineage>
        <taxon>Bacteria</taxon>
        <taxon>Pseudomonadati</taxon>
        <taxon>Pseudomonadota</taxon>
        <taxon>Gammaproteobacteria</taxon>
        <taxon>Oceanospirillales</taxon>
        <taxon>Endozoicomonadaceae</taxon>
        <taxon>Kistimonas</taxon>
    </lineage>
</organism>
<dbReference type="Proteomes" id="UP001500604">
    <property type="component" value="Unassembled WGS sequence"/>
</dbReference>
<comment type="caution">
    <text evidence="3">The sequence shown here is derived from an EMBL/GenBank/DDBJ whole genome shotgun (WGS) entry which is preliminary data.</text>
</comment>
<protein>
    <submittedName>
        <fullName evidence="3">Uncharacterized protein</fullName>
    </submittedName>
</protein>
<dbReference type="RefSeq" id="WP_345196098.1">
    <property type="nucleotide sequence ID" value="NZ_BAABFL010000351.1"/>
</dbReference>
<proteinExistence type="predicted"/>
<dbReference type="EMBL" id="BAABFL010000351">
    <property type="protein sequence ID" value="GAA4650027.1"/>
    <property type="molecule type" value="Genomic_DNA"/>
</dbReference>
<feature type="region of interest" description="Disordered" evidence="1">
    <location>
        <begin position="46"/>
        <end position="65"/>
    </location>
</feature>
<evidence type="ECO:0000256" key="2">
    <source>
        <dbReference type="SAM" id="Phobius"/>
    </source>
</evidence>
<evidence type="ECO:0000313" key="3">
    <source>
        <dbReference type="EMBL" id="GAA4650027.1"/>
    </source>
</evidence>
<evidence type="ECO:0000256" key="1">
    <source>
        <dbReference type="SAM" id="MobiDB-lite"/>
    </source>
</evidence>
<keyword evidence="4" id="KW-1185">Reference proteome</keyword>
<accession>A0ABP8V532</accession>
<gene>
    <name evidence="3" type="ORF">GCM10023116_23100</name>
</gene>
<keyword evidence="2" id="KW-1133">Transmembrane helix</keyword>
<reference evidence="4" key="1">
    <citation type="journal article" date="2019" name="Int. J. Syst. Evol. Microbiol.">
        <title>The Global Catalogue of Microorganisms (GCM) 10K type strain sequencing project: providing services to taxonomists for standard genome sequencing and annotation.</title>
        <authorList>
            <consortium name="The Broad Institute Genomics Platform"/>
            <consortium name="The Broad Institute Genome Sequencing Center for Infectious Disease"/>
            <person name="Wu L."/>
            <person name="Ma J."/>
        </authorList>
    </citation>
    <scope>NUCLEOTIDE SEQUENCE [LARGE SCALE GENOMIC DNA]</scope>
    <source>
        <strain evidence="4">JCM 17805</strain>
    </source>
</reference>
<name>A0ABP8V532_9GAMM</name>